<dbReference type="PANTHER" id="PTHR11938:SF133">
    <property type="entry name" value="GLUTAMATE SYNTHASE (NADH)"/>
    <property type="match status" value="1"/>
</dbReference>
<evidence type="ECO:0000256" key="3">
    <source>
        <dbReference type="ARBA" id="ARBA00001974"/>
    </source>
</evidence>
<evidence type="ECO:0000256" key="16">
    <source>
        <dbReference type="ARBA" id="ARBA00023164"/>
    </source>
</evidence>
<dbReference type="InterPro" id="IPR017932">
    <property type="entry name" value="GATase_2_dom"/>
</dbReference>
<evidence type="ECO:0000256" key="8">
    <source>
        <dbReference type="ARBA" id="ARBA00022630"/>
    </source>
</evidence>
<keyword evidence="7" id="KW-0028">Amino-acid biosynthesis</keyword>
<dbReference type="Pfam" id="PF01493">
    <property type="entry name" value="GXGXG"/>
    <property type="match status" value="1"/>
</dbReference>
<dbReference type="InterPro" id="IPR029055">
    <property type="entry name" value="Ntn_hydrolases_N"/>
</dbReference>
<comment type="cofactor">
    <cofactor evidence="1">
        <name>FMN</name>
        <dbReference type="ChEBI" id="CHEBI:58210"/>
    </cofactor>
</comment>
<keyword evidence="11" id="KW-0274">FAD</keyword>
<dbReference type="CDD" id="cd00713">
    <property type="entry name" value="GltS"/>
    <property type="match status" value="1"/>
</dbReference>
<dbReference type="GO" id="GO:0046872">
    <property type="term" value="F:metal ion binding"/>
    <property type="evidence" value="ECO:0007669"/>
    <property type="project" value="UniProtKB-KW"/>
</dbReference>
<dbReference type="GO" id="GO:0016040">
    <property type="term" value="F:glutamate synthase (NADH) activity"/>
    <property type="evidence" value="ECO:0007669"/>
    <property type="project" value="TreeGrafter"/>
</dbReference>
<dbReference type="InterPro" id="IPR002932">
    <property type="entry name" value="Glu_synthdom"/>
</dbReference>
<sequence>MCAFSQRSCAVEHSNILWSTLSLVKERFVLVRQMLRSVQFSRGRHAVALNTSRLSRAIRETNKQLAHPTNCTTNQTWWRSFRTIPNGQDNRSIFEKKGLYREEYERDSCGVGMIASLKKKPSRRIVMRANEMLVRMSHRGGCGCDPASGDGAGMLISLPHKFVQRVVQDGEFGLEAAKAFRANPSILQPEHYAIGNVFFNKSNIDMIESCRKTFQDVGETIGLKVFGWRRVPTTPKTLGATSLASEPHVEQVIILNSNTATLKGDDFEKELYRLRSLVTTMNEKNADFYICSLSNRTITYKGQLTPQQLFEYFDDLKEIDFEAYVALVHSRFSTNTFPSWDRAQPNRIMCHNGEINTLRGNKNWMFARGGTLHSNYFGNRTQDLLPVCSDTKSDSGNFDSVLELLTKASSCNRSLPEAMMMMIPEAWQNDTCIEDYKKNMYKYQSCLMEPWDGPAMMAFTDGKYIGATLDRNGLRPSRYYITKDDHVILSSEIGVLEDLSEKDIQAKRRLEPGKMFLVDFENGKIVSDTEVKQHVGQSRPFQTWLDDNMVTLNELCLEAILAKERSSLDTANVAASQLKKKRQNKNLREVNRRLNMFGFTTESMELLMMPMALSGKEALGSMGNDAPLAVLSEQPKLPFEYFKQLFAQVTNPPIDPIREELVMSLVCPVGPEKNILDATESHAKRLLVEHPVLSSQEMQNLKDTIRTEWTPCVLDATFQGKSGARGLVDALYRLCEEATDAISRGNAPILILSDSRAGVGRYPVPSLLAMGAVHQHLLRTQQRTSVALFTECGDVKEVHDFCTLLGFGADGINPYMVEEALKKMNEDGLLRSIRQSELNNEEAFEKYRAAVGKGILKVMSKMGISTLQSYKGAQVFEAVGLGEDIINLCFEGTTSRIQGTDFEAMYTDIARLHESGYPSHSNLPPLIRNPGSYHFRNDSEVHYNSPKNMVALQQAVRTNSREAYAQYADETNNLCKKVNLRGLLDFHFVEEHLMPPIEECESVTEIVKRFNTGAMSLGSISQESHEALAVAMNTIGGRSNTGEGGEDKSRFIPENGKHNLKRSAIKQVASGRFGVTMNYLTNADQLQIKMAQGAKPGEGGELPGHKVSEYIGSLRHTTPGVGLISPPPHHDIYSIEDLAQLIHDLKHSNPAAEISVKLVSEVGVGVIAAGVAKAKSDHITVSGHDGGTGASSWTGVKNGGLPWELGLAEVQQTLVLNDLRSRVRLQTDGQLKTGRDVIIAALLGAEEFGFATAPLIALGCIMMRKCHLNTCPVGIATQDEELRKKFAGKPEHVVNFFFLMAEEVQNYMRRLGFRRLEDLIGRADMMYVDEKALHYKSEKLDLSPLLVNARSLNDQAGVTKEISQEHATHNSVDTCVFIPQAEEALEHGKKVTIEHCISNVNRTLGATLSHEICKRFGEQGLPDETIHLKLRGHGGQSLAFGLAKGILLELEGDSNDYVGKALSGGQVVVYPSPDFTSGLTDQENVIVGNAVLYGATSGKAFFAGKAGERFCVRNSGVQTVVEGVGDHGCEYMTGGRVVVLGTTGRNFAAGMSGGIAYVYDEDDIFESKCNRGMVSIAPLSTAADEVEVCKVYDLITEHVHRTGSLRGKQILSDWNASKRMIKRVIPHDYERVLMQAIPNPVLDKESTSTAIHVAER</sequence>
<dbReference type="SUPFAM" id="SSF51395">
    <property type="entry name" value="FMN-linked oxidoreductases"/>
    <property type="match status" value="1"/>
</dbReference>
<keyword evidence="9" id="KW-0288">FMN</keyword>
<evidence type="ECO:0000256" key="10">
    <source>
        <dbReference type="ARBA" id="ARBA00022723"/>
    </source>
</evidence>
<dbReference type="Gene3D" id="3.60.20.10">
    <property type="entry name" value="Glutamine Phosphoribosylpyrophosphate, subunit 1, domain 1"/>
    <property type="match status" value="1"/>
</dbReference>
<dbReference type="FunCoup" id="A0A024GA12">
    <property type="interactions" value="105"/>
</dbReference>
<dbReference type="GO" id="GO:0019676">
    <property type="term" value="P:ammonia assimilation cycle"/>
    <property type="evidence" value="ECO:0007669"/>
    <property type="project" value="TreeGrafter"/>
</dbReference>
<gene>
    <name evidence="22" type="ORF">BN9_042680</name>
</gene>
<evidence type="ECO:0000256" key="14">
    <source>
        <dbReference type="ARBA" id="ARBA00023004"/>
    </source>
</evidence>
<dbReference type="FunFam" id="3.20.20.70:FF:000061">
    <property type="entry name" value="Glutamate synthase large subunit"/>
    <property type="match status" value="1"/>
</dbReference>
<feature type="region of interest" description="Disordered" evidence="20">
    <location>
        <begin position="1035"/>
        <end position="1057"/>
    </location>
</feature>
<evidence type="ECO:0000256" key="7">
    <source>
        <dbReference type="ARBA" id="ARBA00022605"/>
    </source>
</evidence>
<evidence type="ECO:0000256" key="6">
    <source>
        <dbReference type="ARBA" id="ARBA00009716"/>
    </source>
</evidence>
<dbReference type="Gene3D" id="2.160.20.60">
    <property type="entry name" value="Glutamate synthase, alpha subunit, C-terminal domain"/>
    <property type="match status" value="1"/>
</dbReference>
<comment type="pathway">
    <text evidence="4">Energy metabolism; nitrogen metabolism.</text>
</comment>
<dbReference type="GO" id="GO:0006537">
    <property type="term" value="P:glutamate biosynthetic process"/>
    <property type="evidence" value="ECO:0007669"/>
    <property type="project" value="UniProtKB-KW"/>
</dbReference>
<evidence type="ECO:0000256" key="20">
    <source>
        <dbReference type="SAM" id="MobiDB-lite"/>
    </source>
</evidence>
<name>A0A024GA12_9STRA</name>
<dbReference type="Gene3D" id="3.20.20.70">
    <property type="entry name" value="Aldolase class I"/>
    <property type="match status" value="2"/>
</dbReference>
<dbReference type="Pfam" id="PF01645">
    <property type="entry name" value="Glu_synthase"/>
    <property type="match status" value="1"/>
</dbReference>
<dbReference type="FunFam" id="3.60.20.10:FF:000001">
    <property type="entry name" value="Glutamate synthase, large subunit"/>
    <property type="match status" value="1"/>
</dbReference>
<keyword evidence="14" id="KW-0408">Iron</keyword>
<evidence type="ECO:0000259" key="21">
    <source>
        <dbReference type="PROSITE" id="PS51278"/>
    </source>
</evidence>
<comment type="cofactor">
    <cofactor evidence="3">
        <name>FAD</name>
        <dbReference type="ChEBI" id="CHEBI:57692"/>
    </cofactor>
</comment>
<evidence type="ECO:0000313" key="22">
    <source>
        <dbReference type="EMBL" id="CCI43484.1"/>
    </source>
</evidence>
<evidence type="ECO:0000256" key="19">
    <source>
        <dbReference type="ARBA" id="ARBA00039085"/>
    </source>
</evidence>
<protein>
    <recommendedName>
        <fullName evidence="19">glutamate synthase (ferredoxin)</fullName>
        <ecNumber evidence="19">1.4.7.1</ecNumber>
    </recommendedName>
</protein>
<dbReference type="InParanoid" id="A0A024GA12"/>
<dbReference type="CDD" id="cd02808">
    <property type="entry name" value="GltS_FMN"/>
    <property type="match status" value="1"/>
</dbReference>
<evidence type="ECO:0000256" key="5">
    <source>
        <dbReference type="ARBA" id="ARBA00004909"/>
    </source>
</evidence>
<evidence type="ECO:0000256" key="12">
    <source>
        <dbReference type="ARBA" id="ARBA00022962"/>
    </source>
</evidence>
<dbReference type="InterPro" id="IPR050711">
    <property type="entry name" value="ET-N_metabolism_enzyme"/>
</dbReference>
<dbReference type="FunFam" id="3.20.20.70:FF:000031">
    <property type="entry name" value="Glutamate synthase 1 [NADH]"/>
    <property type="match status" value="1"/>
</dbReference>
<keyword evidence="12" id="KW-0315">Glutamine amidotransferase</keyword>
<keyword evidence="10" id="KW-0479">Metal-binding</keyword>
<dbReference type="EC" id="1.4.7.1" evidence="19"/>
<dbReference type="Pfam" id="PF00310">
    <property type="entry name" value="GATase_2"/>
    <property type="match status" value="1"/>
</dbReference>
<dbReference type="SUPFAM" id="SSF69336">
    <property type="entry name" value="Alpha subunit of glutamate synthase, C-terminal domain"/>
    <property type="match status" value="1"/>
</dbReference>
<dbReference type="OrthoDB" id="4327079at2759"/>
<organism evidence="22 23">
    <name type="scientific">Albugo candida</name>
    <dbReference type="NCBI Taxonomy" id="65357"/>
    <lineage>
        <taxon>Eukaryota</taxon>
        <taxon>Sar</taxon>
        <taxon>Stramenopiles</taxon>
        <taxon>Oomycota</taxon>
        <taxon>Peronosporomycetes</taxon>
        <taxon>Albuginales</taxon>
        <taxon>Albuginaceae</taxon>
        <taxon>Albugo</taxon>
    </lineage>
</organism>
<evidence type="ECO:0000256" key="15">
    <source>
        <dbReference type="ARBA" id="ARBA00023014"/>
    </source>
</evidence>
<evidence type="ECO:0000256" key="9">
    <source>
        <dbReference type="ARBA" id="ARBA00022643"/>
    </source>
</evidence>
<dbReference type="GO" id="GO:0016041">
    <property type="term" value="F:glutamate synthase (ferredoxin) activity"/>
    <property type="evidence" value="ECO:0007669"/>
    <property type="project" value="UniProtKB-EC"/>
</dbReference>
<evidence type="ECO:0000256" key="13">
    <source>
        <dbReference type="ARBA" id="ARBA00023002"/>
    </source>
</evidence>
<keyword evidence="8" id="KW-0285">Flavoprotein</keyword>
<evidence type="ECO:0000256" key="11">
    <source>
        <dbReference type="ARBA" id="ARBA00022827"/>
    </source>
</evidence>
<dbReference type="InterPro" id="IPR002489">
    <property type="entry name" value="Glu_synth_asu_C"/>
</dbReference>
<evidence type="ECO:0000256" key="1">
    <source>
        <dbReference type="ARBA" id="ARBA00001917"/>
    </source>
</evidence>
<keyword evidence="17" id="KW-0003">3Fe-4S</keyword>
<dbReference type="InterPro" id="IPR006982">
    <property type="entry name" value="Glu_synth_centr_N"/>
</dbReference>
<dbReference type="CDD" id="cd00982">
    <property type="entry name" value="gltB_C"/>
    <property type="match status" value="1"/>
</dbReference>
<dbReference type="NCBIfam" id="NF008730">
    <property type="entry name" value="PRK11750.1"/>
    <property type="match status" value="1"/>
</dbReference>
<dbReference type="FunFam" id="2.160.20.60:FF:000001">
    <property type="entry name" value="Glutamate synthase, large subunit"/>
    <property type="match status" value="1"/>
</dbReference>
<proteinExistence type="inferred from homology"/>
<accession>A0A024GA12</accession>
<dbReference type="InterPro" id="IPR036485">
    <property type="entry name" value="Glu_synth_asu_C_sf"/>
</dbReference>
<dbReference type="InterPro" id="IPR013785">
    <property type="entry name" value="Aldolase_TIM"/>
</dbReference>
<evidence type="ECO:0000256" key="4">
    <source>
        <dbReference type="ARBA" id="ARBA00004802"/>
    </source>
</evidence>
<dbReference type="Proteomes" id="UP000053237">
    <property type="component" value="Unassembled WGS sequence"/>
</dbReference>
<evidence type="ECO:0000256" key="17">
    <source>
        <dbReference type="ARBA" id="ARBA00023291"/>
    </source>
</evidence>
<comment type="cofactor">
    <cofactor evidence="2">
        <name>[3Fe-4S] cluster</name>
        <dbReference type="ChEBI" id="CHEBI:21137"/>
    </cofactor>
</comment>
<dbReference type="PROSITE" id="PS51278">
    <property type="entry name" value="GATASE_TYPE_2"/>
    <property type="match status" value="1"/>
</dbReference>
<comment type="caution">
    <text evidence="22">The sequence shown here is derived from an EMBL/GenBank/DDBJ whole genome shotgun (WGS) entry which is preliminary data.</text>
</comment>
<comment type="similarity">
    <text evidence="6">Belongs to the glutamate synthase family.</text>
</comment>
<comment type="pathway">
    <text evidence="18">Amino-acid biosynthesis; L-glutamate biosynthesis via GLT pathway; L-glutamate from 2-oxoglutarate and L-glutamine (ferredoxin route): step 1/1.</text>
</comment>
<dbReference type="SUPFAM" id="SSF56235">
    <property type="entry name" value="N-terminal nucleophile aminohydrolases (Ntn hydrolases)"/>
    <property type="match status" value="1"/>
</dbReference>
<keyword evidence="16" id="KW-0314">Glutamate biosynthesis</keyword>
<dbReference type="UniPathway" id="UPA00045"/>
<dbReference type="EMBL" id="CAIX01000050">
    <property type="protein sequence ID" value="CCI43484.1"/>
    <property type="molecule type" value="Genomic_DNA"/>
</dbReference>
<evidence type="ECO:0000313" key="23">
    <source>
        <dbReference type="Proteomes" id="UP000053237"/>
    </source>
</evidence>
<feature type="compositionally biased region" description="Basic and acidic residues" evidence="20">
    <location>
        <begin position="1045"/>
        <end position="1057"/>
    </location>
</feature>
<keyword evidence="23" id="KW-1185">Reference proteome</keyword>
<dbReference type="GO" id="GO:0051538">
    <property type="term" value="F:3 iron, 4 sulfur cluster binding"/>
    <property type="evidence" value="ECO:0007669"/>
    <property type="project" value="UniProtKB-KW"/>
</dbReference>
<evidence type="ECO:0000256" key="2">
    <source>
        <dbReference type="ARBA" id="ARBA00001927"/>
    </source>
</evidence>
<dbReference type="PANTHER" id="PTHR11938">
    <property type="entry name" value="FAD NADPH DEHYDROGENASE/OXIDOREDUCTASE"/>
    <property type="match status" value="1"/>
</dbReference>
<keyword evidence="13" id="KW-0560">Oxidoreductase</keyword>
<keyword evidence="15" id="KW-0411">Iron-sulfur</keyword>
<dbReference type="STRING" id="65357.A0A024GA12"/>
<evidence type="ECO:0000256" key="18">
    <source>
        <dbReference type="ARBA" id="ARBA00037928"/>
    </source>
</evidence>
<comment type="pathway">
    <text evidence="5">Nitrogen metabolism.</text>
</comment>
<reference evidence="22 23" key="1">
    <citation type="submission" date="2012-05" db="EMBL/GenBank/DDBJ databases">
        <title>Recombination and specialization in a pathogen metapopulation.</title>
        <authorList>
            <person name="Gardiner A."/>
            <person name="Kemen E."/>
            <person name="Schultz-Larsen T."/>
            <person name="MacLean D."/>
            <person name="Van Oosterhout C."/>
            <person name="Jones J.D.G."/>
        </authorList>
    </citation>
    <scope>NUCLEOTIDE SEQUENCE [LARGE SCALE GENOMIC DNA]</scope>
    <source>
        <strain evidence="22 23">Ac Nc2</strain>
    </source>
</reference>
<dbReference type="Pfam" id="PF04898">
    <property type="entry name" value="Glu_syn_central"/>
    <property type="match status" value="1"/>
</dbReference>
<feature type="domain" description="Glutamine amidotransferase type-2" evidence="21">
    <location>
        <begin position="109"/>
        <end position="521"/>
    </location>
</feature>